<protein>
    <submittedName>
        <fullName evidence="3">Uncharacterized protein</fullName>
    </submittedName>
</protein>
<reference evidence="3 4" key="1">
    <citation type="journal article" date="2022" name="Nat. Ecol. Evol.">
        <title>A masculinizing supergene underlies an exaggerated male reproductive morph in a spider.</title>
        <authorList>
            <person name="Hendrickx F."/>
            <person name="De Corte Z."/>
            <person name="Sonet G."/>
            <person name="Van Belleghem S.M."/>
            <person name="Kostlbacher S."/>
            <person name="Vangestel C."/>
        </authorList>
    </citation>
    <scope>NUCLEOTIDE SEQUENCE [LARGE SCALE GENOMIC DNA]</scope>
    <source>
        <strain evidence="3">W744_W776</strain>
    </source>
</reference>
<name>A0AAV6TT60_9ARAC</name>
<keyword evidence="4" id="KW-1185">Reference proteome</keyword>
<sequence>MASSFTIFVLLCLVSFTLALSVPTDGSTKDVLHYQPASRDVKIRVKRQRNRNRNRNRGPQSTIQGVSQPFCDKFGCNNRRQPNRRQCGNGFIFDSRSGGCRRVRGG</sequence>
<feature type="signal peptide" evidence="2">
    <location>
        <begin position="1"/>
        <end position="19"/>
    </location>
</feature>
<organism evidence="3 4">
    <name type="scientific">Oedothorax gibbosus</name>
    <dbReference type="NCBI Taxonomy" id="931172"/>
    <lineage>
        <taxon>Eukaryota</taxon>
        <taxon>Metazoa</taxon>
        <taxon>Ecdysozoa</taxon>
        <taxon>Arthropoda</taxon>
        <taxon>Chelicerata</taxon>
        <taxon>Arachnida</taxon>
        <taxon>Araneae</taxon>
        <taxon>Araneomorphae</taxon>
        <taxon>Entelegynae</taxon>
        <taxon>Araneoidea</taxon>
        <taxon>Linyphiidae</taxon>
        <taxon>Erigoninae</taxon>
        <taxon>Oedothorax</taxon>
    </lineage>
</organism>
<evidence type="ECO:0000313" key="3">
    <source>
        <dbReference type="EMBL" id="KAG8174839.1"/>
    </source>
</evidence>
<comment type="caution">
    <text evidence="3">The sequence shown here is derived from an EMBL/GenBank/DDBJ whole genome shotgun (WGS) entry which is preliminary data.</text>
</comment>
<proteinExistence type="predicted"/>
<evidence type="ECO:0000313" key="4">
    <source>
        <dbReference type="Proteomes" id="UP000827092"/>
    </source>
</evidence>
<keyword evidence="2" id="KW-0732">Signal</keyword>
<dbReference type="AlphaFoldDB" id="A0AAV6TT60"/>
<feature type="region of interest" description="Disordered" evidence="1">
    <location>
        <begin position="45"/>
        <end position="67"/>
    </location>
</feature>
<feature type="chain" id="PRO_5043966934" evidence="2">
    <location>
        <begin position="20"/>
        <end position="106"/>
    </location>
</feature>
<accession>A0AAV6TT60</accession>
<dbReference type="EMBL" id="JAFNEN010001132">
    <property type="protein sequence ID" value="KAG8174839.1"/>
    <property type="molecule type" value="Genomic_DNA"/>
</dbReference>
<dbReference type="Proteomes" id="UP000827092">
    <property type="component" value="Unassembled WGS sequence"/>
</dbReference>
<evidence type="ECO:0000256" key="1">
    <source>
        <dbReference type="SAM" id="MobiDB-lite"/>
    </source>
</evidence>
<feature type="compositionally biased region" description="Polar residues" evidence="1">
    <location>
        <begin position="58"/>
        <end position="67"/>
    </location>
</feature>
<feature type="compositionally biased region" description="Basic residues" evidence="1">
    <location>
        <begin position="45"/>
        <end position="56"/>
    </location>
</feature>
<gene>
    <name evidence="3" type="ORF">JTE90_017434</name>
</gene>
<evidence type="ECO:0000256" key="2">
    <source>
        <dbReference type="SAM" id="SignalP"/>
    </source>
</evidence>